<feature type="domain" description="N-acetyltransferase" evidence="3">
    <location>
        <begin position="34"/>
        <end position="176"/>
    </location>
</feature>
<evidence type="ECO:0000256" key="1">
    <source>
        <dbReference type="ARBA" id="ARBA00022679"/>
    </source>
</evidence>
<dbReference type="EMBL" id="RBKT01000001">
    <property type="protein sequence ID" value="RKR86239.1"/>
    <property type="molecule type" value="Genomic_DNA"/>
</dbReference>
<evidence type="ECO:0000256" key="2">
    <source>
        <dbReference type="ARBA" id="ARBA00023315"/>
    </source>
</evidence>
<organism evidence="4 5">
    <name type="scientific">Micromonospora pisi</name>
    <dbReference type="NCBI Taxonomy" id="589240"/>
    <lineage>
        <taxon>Bacteria</taxon>
        <taxon>Bacillati</taxon>
        <taxon>Actinomycetota</taxon>
        <taxon>Actinomycetes</taxon>
        <taxon>Micromonosporales</taxon>
        <taxon>Micromonosporaceae</taxon>
        <taxon>Micromonospora</taxon>
    </lineage>
</organism>
<keyword evidence="1 4" id="KW-0808">Transferase</keyword>
<dbReference type="InterPro" id="IPR000182">
    <property type="entry name" value="GNAT_dom"/>
</dbReference>
<dbReference type="PANTHER" id="PTHR43877:SF2">
    <property type="entry name" value="AMINOALKYLPHOSPHONATE N-ACETYLTRANSFERASE-RELATED"/>
    <property type="match status" value="1"/>
</dbReference>
<dbReference type="CDD" id="cd04301">
    <property type="entry name" value="NAT_SF"/>
    <property type="match status" value="1"/>
</dbReference>
<evidence type="ECO:0000259" key="3">
    <source>
        <dbReference type="PROSITE" id="PS51186"/>
    </source>
</evidence>
<dbReference type="Proteomes" id="UP000277671">
    <property type="component" value="Unassembled WGS sequence"/>
</dbReference>
<evidence type="ECO:0000313" key="4">
    <source>
        <dbReference type="EMBL" id="RKR86239.1"/>
    </source>
</evidence>
<dbReference type="InterPro" id="IPR016181">
    <property type="entry name" value="Acyl_CoA_acyltransferase"/>
</dbReference>
<dbReference type="InterPro" id="IPR050832">
    <property type="entry name" value="Bact_Acetyltransf"/>
</dbReference>
<keyword evidence="2" id="KW-0012">Acyltransferase</keyword>
<keyword evidence="5" id="KW-1185">Reference proteome</keyword>
<dbReference type="SUPFAM" id="SSF55729">
    <property type="entry name" value="Acyl-CoA N-acyltransferases (Nat)"/>
    <property type="match status" value="1"/>
</dbReference>
<reference evidence="4 5" key="1">
    <citation type="submission" date="2018-10" db="EMBL/GenBank/DDBJ databases">
        <title>Sequencing the genomes of 1000 actinobacteria strains.</title>
        <authorList>
            <person name="Klenk H.-P."/>
        </authorList>
    </citation>
    <scope>NUCLEOTIDE SEQUENCE [LARGE SCALE GENOMIC DNA]</scope>
    <source>
        <strain evidence="4 5">DSM 45175</strain>
    </source>
</reference>
<evidence type="ECO:0000313" key="5">
    <source>
        <dbReference type="Proteomes" id="UP000277671"/>
    </source>
</evidence>
<dbReference type="Pfam" id="PF00583">
    <property type="entry name" value="Acetyltransf_1"/>
    <property type="match status" value="1"/>
</dbReference>
<proteinExistence type="predicted"/>
<dbReference type="GO" id="GO:0016747">
    <property type="term" value="F:acyltransferase activity, transferring groups other than amino-acyl groups"/>
    <property type="evidence" value="ECO:0007669"/>
    <property type="project" value="InterPro"/>
</dbReference>
<name>A0A495JDU3_9ACTN</name>
<dbReference type="AlphaFoldDB" id="A0A495JDU3"/>
<dbReference type="Gene3D" id="3.40.630.30">
    <property type="match status" value="1"/>
</dbReference>
<accession>A0A495JDU3</accession>
<dbReference type="PROSITE" id="PS51186">
    <property type="entry name" value="GNAT"/>
    <property type="match status" value="1"/>
</dbReference>
<comment type="caution">
    <text evidence="4">The sequence shown here is derived from an EMBL/GenBank/DDBJ whole genome shotgun (WGS) entry which is preliminary data.</text>
</comment>
<dbReference type="PANTHER" id="PTHR43877">
    <property type="entry name" value="AMINOALKYLPHOSPHONATE N-ACETYLTRANSFERASE-RELATED-RELATED"/>
    <property type="match status" value="1"/>
</dbReference>
<protein>
    <submittedName>
        <fullName evidence="4">Acetyltransferase (GNAT) family protein</fullName>
    </submittedName>
</protein>
<sequence>MVWGGWADDHHPVTSTPNNILITVVRPDGEVARTILRAYYDDIVGRYHGRPATTAEVDAVLVDEPSDDLTPPYGLFLVATDGVRAVGCAGLRLLPDGLGEVTRVFVAESARRRGVASRLLTELERAARVNGRSRLRLDTRHDLVEARRLYARHGYVEVERFNDSPYAAHWFAKSLG</sequence>
<gene>
    <name evidence="4" type="ORF">BDK92_0463</name>
</gene>